<evidence type="ECO:0000256" key="3">
    <source>
        <dbReference type="SAM" id="MobiDB-lite"/>
    </source>
</evidence>
<dbReference type="InParanoid" id="A0A665WGK6"/>
<accession>A0A665WGK6</accession>
<evidence type="ECO:0000256" key="4">
    <source>
        <dbReference type="SAM" id="Phobius"/>
    </source>
</evidence>
<dbReference type="Gene3D" id="3.10.100.10">
    <property type="entry name" value="Mannose-Binding Protein A, subunit A"/>
    <property type="match status" value="1"/>
</dbReference>
<evidence type="ECO:0000256" key="2">
    <source>
        <dbReference type="SAM" id="Coils"/>
    </source>
</evidence>
<keyword evidence="4" id="KW-1133">Transmembrane helix</keyword>
<dbReference type="Pfam" id="PF00059">
    <property type="entry name" value="Lectin_C"/>
    <property type="match status" value="1"/>
</dbReference>
<dbReference type="PROSITE" id="PS00615">
    <property type="entry name" value="C_TYPE_LECTIN_1"/>
    <property type="match status" value="1"/>
</dbReference>
<organism evidence="6 7">
    <name type="scientific">Echeneis naucrates</name>
    <name type="common">Live sharksucker</name>
    <dbReference type="NCBI Taxonomy" id="173247"/>
    <lineage>
        <taxon>Eukaryota</taxon>
        <taxon>Metazoa</taxon>
        <taxon>Chordata</taxon>
        <taxon>Craniata</taxon>
        <taxon>Vertebrata</taxon>
        <taxon>Euteleostomi</taxon>
        <taxon>Actinopterygii</taxon>
        <taxon>Neopterygii</taxon>
        <taxon>Teleostei</taxon>
        <taxon>Neoteleostei</taxon>
        <taxon>Acanthomorphata</taxon>
        <taxon>Carangaria</taxon>
        <taxon>Carangiformes</taxon>
        <taxon>Echeneidae</taxon>
        <taxon>Echeneis</taxon>
    </lineage>
</organism>
<reference evidence="6" key="2">
    <citation type="submission" date="2025-08" db="UniProtKB">
        <authorList>
            <consortium name="Ensembl"/>
        </authorList>
    </citation>
    <scope>IDENTIFICATION</scope>
</reference>
<feature type="region of interest" description="Disordered" evidence="3">
    <location>
        <begin position="27"/>
        <end position="47"/>
    </location>
</feature>
<dbReference type="InterPro" id="IPR050111">
    <property type="entry name" value="C-type_lectin/snaclec_domain"/>
</dbReference>
<dbReference type="InterPro" id="IPR001304">
    <property type="entry name" value="C-type_lectin-like"/>
</dbReference>
<keyword evidence="2" id="KW-0175">Coiled coil</keyword>
<dbReference type="AlphaFoldDB" id="A0A665WGK6"/>
<protein>
    <recommendedName>
        <fullName evidence="5">C-type lectin domain-containing protein</fullName>
    </recommendedName>
</protein>
<evidence type="ECO:0000259" key="5">
    <source>
        <dbReference type="PROSITE" id="PS50041"/>
    </source>
</evidence>
<reference evidence="6" key="3">
    <citation type="submission" date="2025-09" db="UniProtKB">
        <authorList>
            <consortium name="Ensembl"/>
        </authorList>
    </citation>
    <scope>IDENTIFICATION</scope>
</reference>
<dbReference type="SMART" id="SM00034">
    <property type="entry name" value="CLECT"/>
    <property type="match status" value="1"/>
</dbReference>
<dbReference type="SUPFAM" id="SSF56436">
    <property type="entry name" value="C-type lectin-like"/>
    <property type="match status" value="1"/>
</dbReference>
<dbReference type="Ensembl" id="ENSENLT00000043930.1">
    <property type="protein sequence ID" value="ENSENLP00000042835.1"/>
    <property type="gene ID" value="ENSENLG00000018310.1"/>
</dbReference>
<keyword evidence="4" id="KW-0812">Transmembrane</keyword>
<keyword evidence="1" id="KW-1015">Disulfide bond</keyword>
<proteinExistence type="predicted"/>
<evidence type="ECO:0000256" key="1">
    <source>
        <dbReference type="ARBA" id="ARBA00023157"/>
    </source>
</evidence>
<dbReference type="InterPro" id="IPR016186">
    <property type="entry name" value="C-type_lectin-like/link_sf"/>
</dbReference>
<dbReference type="InterPro" id="IPR016187">
    <property type="entry name" value="CTDL_fold"/>
</dbReference>
<sequence>MQQTEAQNQKSDVPFNTLICQEDLCDEEHHPDNSSQKKRQQVSMSSMIPGRRGRPAVVILLVLAAVLLIVDVALGLHYNHLTAEDAELIKSELNILQDTYKIGIEATYNANKNLESEKSRQTETNWELEHQTRRKSNYEERISKIQKDIAALKSHLPFIRDSCERCPPGWVFLNLMCYYFPFTAIAGQKSWQNAREYCQAHGGDLMVIDSKDKENTTVTFLRNKIDRSKPLIGFWIGLTDLQEEGTWKWLDGTLLVEGYWNYDELGDDTKKNCAAVFPKENIFQAWDDAACDTTMKWICEKSPTL</sequence>
<keyword evidence="4" id="KW-0472">Membrane</keyword>
<feature type="coiled-coil region" evidence="2">
    <location>
        <begin position="111"/>
        <end position="155"/>
    </location>
</feature>
<dbReference type="PROSITE" id="PS50041">
    <property type="entry name" value="C_TYPE_LECTIN_2"/>
    <property type="match status" value="1"/>
</dbReference>
<dbReference type="InterPro" id="IPR018378">
    <property type="entry name" value="C-type_lectin_CS"/>
</dbReference>
<evidence type="ECO:0000313" key="6">
    <source>
        <dbReference type="Ensembl" id="ENSENLP00000042835.1"/>
    </source>
</evidence>
<keyword evidence="7" id="KW-1185">Reference proteome</keyword>
<feature type="domain" description="C-type lectin" evidence="5">
    <location>
        <begin position="173"/>
        <end position="300"/>
    </location>
</feature>
<dbReference type="PANTHER" id="PTHR22803">
    <property type="entry name" value="MANNOSE, PHOSPHOLIPASE, LECTIN RECEPTOR RELATED"/>
    <property type="match status" value="1"/>
</dbReference>
<dbReference type="OMA" id="REFCQIY"/>
<reference evidence="6" key="1">
    <citation type="submission" date="2021-04" db="EMBL/GenBank/DDBJ databases">
        <authorList>
            <consortium name="Wellcome Sanger Institute Data Sharing"/>
        </authorList>
    </citation>
    <scope>NUCLEOTIDE SEQUENCE [LARGE SCALE GENOMIC DNA]</scope>
</reference>
<feature type="transmembrane region" description="Helical" evidence="4">
    <location>
        <begin position="56"/>
        <end position="78"/>
    </location>
</feature>
<evidence type="ECO:0000313" key="7">
    <source>
        <dbReference type="Proteomes" id="UP000472264"/>
    </source>
</evidence>
<dbReference type="Proteomes" id="UP000472264">
    <property type="component" value="Chromosome 22"/>
</dbReference>
<name>A0A665WGK6_ECHNA</name>